<feature type="region of interest" description="Disordered" evidence="8">
    <location>
        <begin position="17"/>
        <end position="41"/>
    </location>
</feature>
<comment type="similarity">
    <text evidence="1 7">Belongs to the glycosyl hydrolase 43 family.</text>
</comment>
<feature type="site" description="Important for catalytic activity, responsible for pKa modulation of the active site Glu and correct orientation of both the proton donor and substrate" evidence="6">
    <location>
        <position position="252"/>
    </location>
</feature>
<name>S8BHZ4_PENO1</name>
<keyword evidence="9" id="KW-0812">Transmembrane</keyword>
<keyword evidence="11" id="KW-1185">Reference proteome</keyword>
<reference evidence="10 11" key="1">
    <citation type="journal article" date="2013" name="PLoS ONE">
        <title>Genomic and secretomic analyses reveal unique features of the lignocellulolytic enzyme system of Penicillium decumbens.</title>
        <authorList>
            <person name="Liu G."/>
            <person name="Zhang L."/>
            <person name="Wei X."/>
            <person name="Zou G."/>
            <person name="Qin Y."/>
            <person name="Ma L."/>
            <person name="Li J."/>
            <person name="Zheng H."/>
            <person name="Wang S."/>
            <person name="Wang C."/>
            <person name="Xun L."/>
            <person name="Zhao G.-P."/>
            <person name="Zhou Z."/>
            <person name="Qu Y."/>
        </authorList>
    </citation>
    <scope>NUCLEOTIDE SEQUENCE [LARGE SCALE GENOMIC DNA]</scope>
    <source>
        <strain evidence="11">114-2 / CGMCC 5302</strain>
    </source>
</reference>
<feature type="active site" description="Proton donor" evidence="5">
    <location>
        <position position="323"/>
    </location>
</feature>
<evidence type="ECO:0000256" key="7">
    <source>
        <dbReference type="RuleBase" id="RU361187"/>
    </source>
</evidence>
<proteinExistence type="inferred from homology"/>
<dbReference type="PhylomeDB" id="S8BHZ4"/>
<evidence type="ECO:0000313" key="10">
    <source>
        <dbReference type="EMBL" id="EPS34847.1"/>
    </source>
</evidence>
<evidence type="ECO:0000256" key="1">
    <source>
        <dbReference type="ARBA" id="ARBA00009865"/>
    </source>
</evidence>
<dbReference type="STRING" id="933388.S8BHZ4"/>
<keyword evidence="3 7" id="KW-0378">Hydrolase</keyword>
<dbReference type="Pfam" id="PF04616">
    <property type="entry name" value="Glyco_hydro_43"/>
    <property type="match status" value="1"/>
</dbReference>
<evidence type="ECO:0000256" key="3">
    <source>
        <dbReference type="ARBA" id="ARBA00022801"/>
    </source>
</evidence>
<dbReference type="HOGENOM" id="CLU_009397_8_0_1"/>
<organism evidence="10 11">
    <name type="scientific">Penicillium oxalicum (strain 114-2 / CGMCC 5302)</name>
    <name type="common">Penicillium decumbens</name>
    <dbReference type="NCBI Taxonomy" id="933388"/>
    <lineage>
        <taxon>Eukaryota</taxon>
        <taxon>Fungi</taxon>
        <taxon>Dikarya</taxon>
        <taxon>Ascomycota</taxon>
        <taxon>Pezizomycotina</taxon>
        <taxon>Eurotiomycetes</taxon>
        <taxon>Eurotiomycetidae</taxon>
        <taxon>Eurotiales</taxon>
        <taxon>Aspergillaceae</taxon>
        <taxon>Penicillium</taxon>
    </lineage>
</organism>
<dbReference type="AlphaFoldDB" id="S8BHZ4"/>
<dbReference type="GO" id="GO:0004553">
    <property type="term" value="F:hydrolase activity, hydrolyzing O-glycosyl compounds"/>
    <property type="evidence" value="ECO:0007669"/>
    <property type="project" value="InterPro"/>
</dbReference>
<feature type="active site" description="Proton acceptor" evidence="5">
    <location>
        <position position="131"/>
    </location>
</feature>
<evidence type="ECO:0000256" key="6">
    <source>
        <dbReference type="PIRSR" id="PIRSR606710-2"/>
    </source>
</evidence>
<dbReference type="InterPro" id="IPR051795">
    <property type="entry name" value="Glycosyl_Hydrlase_43"/>
</dbReference>
<accession>S8BHZ4</accession>
<evidence type="ECO:0000256" key="4">
    <source>
        <dbReference type="ARBA" id="ARBA00023295"/>
    </source>
</evidence>
<dbReference type="PANTHER" id="PTHR42812:SF5">
    <property type="entry name" value="ENDO-ARABINASE"/>
    <property type="match status" value="1"/>
</dbReference>
<dbReference type="OrthoDB" id="3879658at2759"/>
<evidence type="ECO:0000313" key="11">
    <source>
        <dbReference type="Proteomes" id="UP000019376"/>
    </source>
</evidence>
<dbReference type="GO" id="GO:0005975">
    <property type="term" value="P:carbohydrate metabolic process"/>
    <property type="evidence" value="ECO:0007669"/>
    <property type="project" value="InterPro"/>
</dbReference>
<dbReference type="eggNOG" id="ENOG502S9PF">
    <property type="taxonomic scope" value="Eukaryota"/>
</dbReference>
<dbReference type="EMBL" id="KB644415">
    <property type="protein sequence ID" value="EPS34847.1"/>
    <property type="molecule type" value="Genomic_DNA"/>
</dbReference>
<dbReference type="InterPro" id="IPR006710">
    <property type="entry name" value="Glyco_hydro_43"/>
</dbReference>
<sequence length="424" mass="46098">MRALFDSHVGKKETLKTNASVQSISESQLSNDEPPSEATQQAKVPFAKKKSLLATLIARPLSRRRIFVISGISFFALALVVLAAVLPAVFVKAHKHNNPEDAYTLVSSAQEDPSYHDLSNKPIFAVHNFPDPGLLHHNGTWYAYGTNPRKHDPKSIHVPVAISKDFINWTLKEGYDAMPTLGDWEVAVNHWAPDVIERDDGKFVLYYSGQAENGHGHHCIGAAVSTSTDPLGPFVPLNTPLACPPVYGGAIDPSPFRDVDGKLYVVYKGDGNSVGSGGYCGNSVIPRRPVPIILQELGKDGITKVGEPEIILNINDSDGPLIEAPNIIRRHDGTYFLFFSSHCFTSLGYDVKYAHARSVKGPYTRAERPLLQTSDFGFESPGGATLSLDGTRIVFHANCGEYRCMYAGGVDIQSISKTAVLAAL</sequence>
<keyword evidence="2" id="KW-0732">Signal</keyword>
<evidence type="ECO:0000256" key="5">
    <source>
        <dbReference type="PIRSR" id="PIRSR606710-1"/>
    </source>
</evidence>
<dbReference type="Gene3D" id="2.115.10.20">
    <property type="entry name" value="Glycosyl hydrolase domain, family 43"/>
    <property type="match status" value="1"/>
</dbReference>
<evidence type="ECO:0000256" key="8">
    <source>
        <dbReference type="SAM" id="MobiDB-lite"/>
    </source>
</evidence>
<evidence type="ECO:0000256" key="9">
    <source>
        <dbReference type="SAM" id="Phobius"/>
    </source>
</evidence>
<keyword evidence="9" id="KW-1133">Transmembrane helix</keyword>
<dbReference type="PANTHER" id="PTHR42812">
    <property type="entry name" value="BETA-XYLOSIDASE"/>
    <property type="match status" value="1"/>
</dbReference>
<evidence type="ECO:0000256" key="2">
    <source>
        <dbReference type="ARBA" id="ARBA00022729"/>
    </source>
</evidence>
<gene>
    <name evidence="10" type="ORF">PDE_09811</name>
</gene>
<protein>
    <submittedName>
        <fullName evidence="10">Putative alpha-L-arabinofuranosidase</fullName>
    </submittedName>
</protein>
<dbReference type="Proteomes" id="UP000019376">
    <property type="component" value="Unassembled WGS sequence"/>
</dbReference>
<feature type="transmembrane region" description="Helical" evidence="9">
    <location>
        <begin position="66"/>
        <end position="90"/>
    </location>
</feature>
<keyword evidence="4 7" id="KW-0326">Glycosidase</keyword>
<dbReference type="SUPFAM" id="SSF75005">
    <property type="entry name" value="Arabinanase/levansucrase/invertase"/>
    <property type="match status" value="1"/>
</dbReference>
<dbReference type="CDD" id="cd08999">
    <property type="entry name" value="GH43_ABN-like"/>
    <property type="match status" value="1"/>
</dbReference>
<keyword evidence="9" id="KW-0472">Membrane</keyword>
<dbReference type="InterPro" id="IPR023296">
    <property type="entry name" value="Glyco_hydro_beta-prop_sf"/>
</dbReference>